<dbReference type="InterPro" id="IPR001789">
    <property type="entry name" value="Sig_transdc_resp-reg_receiver"/>
</dbReference>
<feature type="domain" description="PAS" evidence="4">
    <location>
        <begin position="130"/>
        <end position="200"/>
    </location>
</feature>
<dbReference type="InterPro" id="IPR050595">
    <property type="entry name" value="Bact_response_regulator"/>
</dbReference>
<dbReference type="InterPro" id="IPR035965">
    <property type="entry name" value="PAS-like_dom_sf"/>
</dbReference>
<reference evidence="5 6" key="1">
    <citation type="submission" date="2016-10" db="EMBL/GenBank/DDBJ databases">
        <authorList>
            <person name="de Groot N.N."/>
        </authorList>
    </citation>
    <scope>NUCLEOTIDE SEQUENCE [LARGE SCALE GENOMIC DNA]</scope>
    <source>
        <strain evidence="5 6">DSM 3756</strain>
    </source>
</reference>
<dbReference type="NCBIfam" id="TIGR00229">
    <property type="entry name" value="sensory_box"/>
    <property type="match status" value="2"/>
</dbReference>
<dbReference type="SMART" id="SM00091">
    <property type="entry name" value="PAS"/>
    <property type="match status" value="2"/>
</dbReference>
<feature type="domain" description="PAS" evidence="4">
    <location>
        <begin position="248"/>
        <end position="293"/>
    </location>
</feature>
<dbReference type="AlphaFoldDB" id="A0A1H2SMB8"/>
<dbReference type="Gene3D" id="3.40.50.2300">
    <property type="match status" value="1"/>
</dbReference>
<evidence type="ECO:0000313" key="5">
    <source>
        <dbReference type="EMBL" id="SDW32179.1"/>
    </source>
</evidence>
<keyword evidence="1 2" id="KW-0597">Phosphoprotein</keyword>
<dbReference type="Pfam" id="PF00072">
    <property type="entry name" value="Response_reg"/>
    <property type="match status" value="1"/>
</dbReference>
<dbReference type="SUPFAM" id="SSF52172">
    <property type="entry name" value="CheY-like"/>
    <property type="match status" value="1"/>
</dbReference>
<sequence>MITILHVDDEPGFADLTSQFLKQEDERFEVRTATSGTDGLAILQAEAVDCIVSDYDMPGMDGLEFLSAVRQEHPDLPFILYTGKGSEEIASEAITAGVTEYIQKEHGTEQYAILANRITNLIERHRAVRTIDRSYRAMKTASEGISLIDPDGRFSYVNPAFADLFGYGPDELTGEHWTVLYHDDEADRLENDIIPAVQANEYWSGETVRLMKGGNRLVTDHRLAHADDGVIVCTARDITPERTQSTEQSTQFDVLIDAMDDHAFFTLDHEGYVTRWNDGARRYTGYGVDEILGAHVSTVLGESDPANPLSERLLETAKTAGSAAHEGLQVRQNGTRPGTDVTVSASFDESGTLRGYGIILKEADEQQIPQ</sequence>
<dbReference type="Pfam" id="PF13426">
    <property type="entry name" value="PAS_9"/>
    <property type="match status" value="2"/>
</dbReference>
<dbReference type="PANTHER" id="PTHR44591">
    <property type="entry name" value="STRESS RESPONSE REGULATOR PROTEIN 1"/>
    <property type="match status" value="1"/>
</dbReference>
<dbReference type="PANTHER" id="PTHR44591:SF3">
    <property type="entry name" value="RESPONSE REGULATORY DOMAIN-CONTAINING PROTEIN"/>
    <property type="match status" value="1"/>
</dbReference>
<evidence type="ECO:0000313" key="6">
    <source>
        <dbReference type="Proteomes" id="UP000182573"/>
    </source>
</evidence>
<dbReference type="CDD" id="cd00156">
    <property type="entry name" value="REC"/>
    <property type="match status" value="1"/>
</dbReference>
<evidence type="ECO:0000256" key="1">
    <source>
        <dbReference type="ARBA" id="ARBA00022553"/>
    </source>
</evidence>
<dbReference type="InterPro" id="IPR011006">
    <property type="entry name" value="CheY-like_superfamily"/>
</dbReference>
<dbReference type="GO" id="GO:0000160">
    <property type="term" value="P:phosphorelay signal transduction system"/>
    <property type="evidence" value="ECO:0007669"/>
    <property type="project" value="InterPro"/>
</dbReference>
<dbReference type="SMART" id="SM00448">
    <property type="entry name" value="REC"/>
    <property type="match status" value="1"/>
</dbReference>
<dbReference type="STRING" id="28442.SAMN05443574_102412"/>
<feature type="domain" description="Response regulatory" evidence="3">
    <location>
        <begin position="3"/>
        <end position="119"/>
    </location>
</feature>
<name>A0A1H2SMB8_HALVA</name>
<dbReference type="EMBL" id="FNOF01000002">
    <property type="protein sequence ID" value="SDW32179.1"/>
    <property type="molecule type" value="Genomic_DNA"/>
</dbReference>
<accession>A0A1H2SMB8</accession>
<dbReference type="PROSITE" id="PS50112">
    <property type="entry name" value="PAS"/>
    <property type="match status" value="2"/>
</dbReference>
<gene>
    <name evidence="5" type="ORF">SAMN05443574_102412</name>
</gene>
<dbReference type="SUPFAM" id="SSF55785">
    <property type="entry name" value="PYP-like sensor domain (PAS domain)"/>
    <property type="match status" value="2"/>
</dbReference>
<dbReference type="Gene3D" id="3.30.450.20">
    <property type="entry name" value="PAS domain"/>
    <property type="match status" value="2"/>
</dbReference>
<dbReference type="RefSeq" id="WP_004517654.1">
    <property type="nucleotide sequence ID" value="NZ_FNOF01000002.1"/>
</dbReference>
<proteinExistence type="predicted"/>
<dbReference type="CDD" id="cd00130">
    <property type="entry name" value="PAS"/>
    <property type="match status" value="2"/>
</dbReference>
<protein>
    <submittedName>
        <fullName evidence="5">PAS domain S-box-containing protein</fullName>
    </submittedName>
</protein>
<dbReference type="PROSITE" id="PS50110">
    <property type="entry name" value="RESPONSE_REGULATORY"/>
    <property type="match status" value="1"/>
</dbReference>
<feature type="modified residue" description="4-aspartylphosphate" evidence="2">
    <location>
        <position position="54"/>
    </location>
</feature>
<dbReference type="Proteomes" id="UP000182573">
    <property type="component" value="Unassembled WGS sequence"/>
</dbReference>
<evidence type="ECO:0000259" key="3">
    <source>
        <dbReference type="PROSITE" id="PS50110"/>
    </source>
</evidence>
<evidence type="ECO:0000256" key="2">
    <source>
        <dbReference type="PROSITE-ProRule" id="PRU00169"/>
    </source>
</evidence>
<dbReference type="InterPro" id="IPR000014">
    <property type="entry name" value="PAS"/>
</dbReference>
<organism evidence="5 6">
    <name type="scientific">Haloarcula vallismortis</name>
    <name type="common">Halobacterium vallismortis</name>
    <dbReference type="NCBI Taxonomy" id="28442"/>
    <lineage>
        <taxon>Archaea</taxon>
        <taxon>Methanobacteriati</taxon>
        <taxon>Methanobacteriota</taxon>
        <taxon>Stenosarchaea group</taxon>
        <taxon>Halobacteria</taxon>
        <taxon>Halobacteriales</taxon>
        <taxon>Haloarculaceae</taxon>
        <taxon>Haloarcula</taxon>
    </lineage>
</organism>
<evidence type="ECO:0000259" key="4">
    <source>
        <dbReference type="PROSITE" id="PS50112"/>
    </source>
</evidence>